<evidence type="ECO:0000256" key="3">
    <source>
        <dbReference type="ARBA" id="ARBA00023015"/>
    </source>
</evidence>
<keyword evidence="10" id="KW-1185">Reference proteome</keyword>
<protein>
    <submittedName>
        <fullName evidence="9">Sigma 54-interacting transcriptional regulator</fullName>
    </submittedName>
</protein>
<evidence type="ECO:0000313" key="9">
    <source>
        <dbReference type="EMBL" id="WAC12462.1"/>
    </source>
</evidence>
<dbReference type="Pfam" id="PF25601">
    <property type="entry name" value="AAA_lid_14"/>
    <property type="match status" value="1"/>
</dbReference>
<sequence>MNNLNKDSWAMLARFCIEIAKITNRAEFFTVVADGLKILGIDKHMLSVVNDNNVISGTNDLLGIPLMAGTRNIGILWTEPNIVDAELLQAVASQISIVLAYIIANEEIERQAAKIQNLEKELAEGSSSFNKEIETTGNHSKIIGTSPSMEKVRTLVSQVSKTQSTVLLLGETGTGKEIIARAIHQNSWRKDEAMVTVNCAALPENLIESELFGHEKGSYTGAAERRIGKWELAHNGTLFLDEIGDMPLNLQVKLLRALQEKEIERIGGRTPIKTDVRVIAATNKDLQKEVNQGNFRSDLFFRLNIFPITIPSLRERKQDIPALVLHFLEKYAKRSGRKISGISNKVIKKLSAYNWPGNVRELENLIERSVLLTSQPIINQLYLPVGEENMASVLESTRVKTIDEVDREHIMRVLKSCKGKVAGPGGAAEALRMPPTTLHSMIKRLGIKKRFSE</sequence>
<dbReference type="GO" id="GO:0005524">
    <property type="term" value="F:ATP binding"/>
    <property type="evidence" value="ECO:0007669"/>
    <property type="project" value="UniProtKB-KW"/>
</dbReference>
<dbReference type="InterPro" id="IPR058031">
    <property type="entry name" value="AAA_lid_NorR"/>
</dbReference>
<dbReference type="InterPro" id="IPR025662">
    <property type="entry name" value="Sigma_54_int_dom_ATP-bd_1"/>
</dbReference>
<evidence type="ECO:0000256" key="2">
    <source>
        <dbReference type="ARBA" id="ARBA00022840"/>
    </source>
</evidence>
<keyword evidence="4" id="KW-0238">DNA-binding</keyword>
<dbReference type="InterPro" id="IPR025944">
    <property type="entry name" value="Sigma_54_int_dom_CS"/>
</dbReference>
<evidence type="ECO:0000256" key="1">
    <source>
        <dbReference type="ARBA" id="ARBA00022741"/>
    </source>
</evidence>
<dbReference type="PANTHER" id="PTHR32071">
    <property type="entry name" value="TRANSCRIPTIONAL REGULATORY PROTEIN"/>
    <property type="match status" value="1"/>
</dbReference>
<accession>A0A9E8NDT1</accession>
<reference evidence="9" key="1">
    <citation type="submission" date="2022-11" db="EMBL/GenBank/DDBJ databases">
        <title>Dyadobacter pollutisoli sp. nov., isolated from plastic dumped soil.</title>
        <authorList>
            <person name="Kim J.M."/>
            <person name="Kim K.R."/>
            <person name="Lee J.K."/>
            <person name="Hao L."/>
            <person name="Jeon C.O."/>
        </authorList>
    </citation>
    <scope>NUCLEOTIDE SEQUENCE</scope>
    <source>
        <strain evidence="9">U1</strain>
    </source>
</reference>
<dbReference type="RefSeq" id="WP_244824609.1">
    <property type="nucleotide sequence ID" value="NZ_CP112998.1"/>
</dbReference>
<dbReference type="Proteomes" id="UP001164653">
    <property type="component" value="Chromosome"/>
</dbReference>
<keyword evidence="1" id="KW-0547">Nucleotide-binding</keyword>
<evidence type="ECO:0000256" key="6">
    <source>
        <dbReference type="ARBA" id="ARBA00023163"/>
    </source>
</evidence>
<feature type="coiled-coil region" evidence="7">
    <location>
        <begin position="101"/>
        <end position="128"/>
    </location>
</feature>
<dbReference type="PROSITE" id="PS50045">
    <property type="entry name" value="SIGMA54_INTERACT_4"/>
    <property type="match status" value="1"/>
</dbReference>
<dbReference type="InterPro" id="IPR003593">
    <property type="entry name" value="AAA+_ATPase"/>
</dbReference>
<dbReference type="Gene3D" id="1.10.10.60">
    <property type="entry name" value="Homeodomain-like"/>
    <property type="match status" value="1"/>
</dbReference>
<dbReference type="GO" id="GO:0006355">
    <property type="term" value="P:regulation of DNA-templated transcription"/>
    <property type="evidence" value="ECO:0007669"/>
    <property type="project" value="InterPro"/>
</dbReference>
<proteinExistence type="predicted"/>
<gene>
    <name evidence="9" type="ORF">ON006_00580</name>
</gene>
<dbReference type="FunFam" id="1.10.8.60:FF:000014">
    <property type="entry name" value="DNA-binding transcriptional regulator NtrC"/>
    <property type="match status" value="1"/>
</dbReference>
<dbReference type="GO" id="GO:0003677">
    <property type="term" value="F:DNA binding"/>
    <property type="evidence" value="ECO:0007669"/>
    <property type="project" value="UniProtKB-KW"/>
</dbReference>
<dbReference type="FunFam" id="3.40.50.300:FF:000006">
    <property type="entry name" value="DNA-binding transcriptional regulator NtrC"/>
    <property type="match status" value="1"/>
</dbReference>
<dbReference type="SUPFAM" id="SSF46689">
    <property type="entry name" value="Homeodomain-like"/>
    <property type="match status" value="1"/>
</dbReference>
<evidence type="ECO:0000256" key="5">
    <source>
        <dbReference type="ARBA" id="ARBA00023159"/>
    </source>
</evidence>
<keyword evidence="5" id="KW-0010">Activator</keyword>
<name>A0A9E8NDT1_9BACT</name>
<dbReference type="Pfam" id="PF00158">
    <property type="entry name" value="Sigma54_activat"/>
    <property type="match status" value="1"/>
</dbReference>
<dbReference type="InterPro" id="IPR002078">
    <property type="entry name" value="Sigma_54_int"/>
</dbReference>
<feature type="domain" description="Sigma-54 factor interaction" evidence="8">
    <location>
        <begin position="142"/>
        <end position="371"/>
    </location>
</feature>
<dbReference type="Gene3D" id="1.10.8.60">
    <property type="match status" value="1"/>
</dbReference>
<keyword evidence="2" id="KW-0067">ATP-binding</keyword>
<evidence type="ECO:0000256" key="4">
    <source>
        <dbReference type="ARBA" id="ARBA00023125"/>
    </source>
</evidence>
<dbReference type="PROSITE" id="PS00675">
    <property type="entry name" value="SIGMA54_INTERACT_1"/>
    <property type="match status" value="1"/>
</dbReference>
<dbReference type="AlphaFoldDB" id="A0A9E8NDT1"/>
<dbReference type="SMART" id="SM00382">
    <property type="entry name" value="AAA"/>
    <property type="match status" value="1"/>
</dbReference>
<evidence type="ECO:0000313" key="10">
    <source>
        <dbReference type="Proteomes" id="UP001164653"/>
    </source>
</evidence>
<keyword evidence="7" id="KW-0175">Coiled coil</keyword>
<dbReference type="CDD" id="cd00009">
    <property type="entry name" value="AAA"/>
    <property type="match status" value="1"/>
</dbReference>
<keyword evidence="3" id="KW-0805">Transcription regulation</keyword>
<dbReference type="Gene3D" id="3.40.50.300">
    <property type="entry name" value="P-loop containing nucleotide triphosphate hydrolases"/>
    <property type="match status" value="1"/>
</dbReference>
<dbReference type="KEGG" id="dpf:ON006_00580"/>
<organism evidence="9 10">
    <name type="scientific">Dyadobacter pollutisoli</name>
    <dbReference type="NCBI Taxonomy" id="2910158"/>
    <lineage>
        <taxon>Bacteria</taxon>
        <taxon>Pseudomonadati</taxon>
        <taxon>Bacteroidota</taxon>
        <taxon>Cytophagia</taxon>
        <taxon>Cytophagales</taxon>
        <taxon>Spirosomataceae</taxon>
        <taxon>Dyadobacter</taxon>
    </lineage>
</organism>
<dbReference type="InterPro" id="IPR009057">
    <property type="entry name" value="Homeodomain-like_sf"/>
</dbReference>
<dbReference type="EMBL" id="CP112998">
    <property type="protein sequence ID" value="WAC12462.1"/>
    <property type="molecule type" value="Genomic_DNA"/>
</dbReference>
<dbReference type="PROSITE" id="PS00688">
    <property type="entry name" value="SIGMA54_INTERACT_3"/>
    <property type="match status" value="1"/>
</dbReference>
<dbReference type="InterPro" id="IPR027417">
    <property type="entry name" value="P-loop_NTPase"/>
</dbReference>
<dbReference type="PANTHER" id="PTHR32071:SF117">
    <property type="entry name" value="PTS-DEPENDENT DIHYDROXYACETONE KINASE OPERON REGULATORY PROTEIN-RELATED"/>
    <property type="match status" value="1"/>
</dbReference>
<evidence type="ECO:0000259" key="8">
    <source>
        <dbReference type="PROSITE" id="PS50045"/>
    </source>
</evidence>
<dbReference type="SUPFAM" id="SSF52540">
    <property type="entry name" value="P-loop containing nucleoside triphosphate hydrolases"/>
    <property type="match status" value="1"/>
</dbReference>
<evidence type="ECO:0000256" key="7">
    <source>
        <dbReference type="SAM" id="Coils"/>
    </source>
</evidence>
<keyword evidence="6" id="KW-0804">Transcription</keyword>